<dbReference type="EMBL" id="CP000866">
    <property type="protein sequence ID" value="ABX13388.1"/>
    <property type="molecule type" value="Genomic_DNA"/>
</dbReference>
<dbReference type="KEGG" id="nmr:Nmar_1492"/>
<feature type="region of interest" description="Disordered" evidence="1">
    <location>
        <begin position="87"/>
        <end position="114"/>
    </location>
</feature>
<dbReference type="EnsemblBacteria" id="ABX13388">
    <property type="protein sequence ID" value="ABX13388"/>
    <property type="gene ID" value="Nmar_1492"/>
</dbReference>
<feature type="domain" description="CxxC-x17-CxxC" evidence="2">
    <location>
        <begin position="47"/>
        <end position="83"/>
    </location>
</feature>
<accession>A9A4T4</accession>
<feature type="region of interest" description="Disordered" evidence="1">
    <location>
        <begin position="161"/>
        <end position="224"/>
    </location>
</feature>
<proteinExistence type="predicted"/>
<dbReference type="eggNOG" id="arCOG03272">
    <property type="taxonomic scope" value="Archaea"/>
</dbReference>
<sequence>MELYRSKYSDKKKSGGGRRRDDTRRSFRNSRNDRRDSRDDRYSGGRRESATVTCADCGDECQVPFVPRSNKPVYCDDCFRESRHENLGDDRYSRNDRRESYRDDRRESRRDDRFSRKRKESAFVTCADCGTECEIPFVPKTDRPVYCSDCFKQNKPQDNEYEKFSRDDRRESRRDDRRESRRDDRRESRRDDRYSRDRRESSRDNRRESGRDKPRKLRNDKLSKKRESFFSNGSDKFYATIKEKLFEILGGKACSSCGFKDERALGFSPISDDSSFDEIGRGGSASSWGKYISDPDLAREELKVLCLNCNEIRQPIAKPKEQSSRPKRKKSKFFPR</sequence>
<dbReference type="GeneID" id="5774756"/>
<dbReference type="HOGENOM" id="CLU_078699_0_0_2"/>
<evidence type="ECO:0000256" key="1">
    <source>
        <dbReference type="SAM" id="MobiDB-lite"/>
    </source>
</evidence>
<dbReference type="AlphaFoldDB" id="A9A4T4"/>
<dbReference type="InterPro" id="IPR026363">
    <property type="entry name" value="CxxC-x17-CxxC_dom"/>
</dbReference>
<reference evidence="3 4" key="1">
    <citation type="journal article" date="2010" name="Proc. Natl. Acad. Sci. U.S.A.">
        <title>Nitrosopumilus maritimus genome reveals unique mechanisms for nitrification and autotrophy in globally distributed marine crenarchaea.</title>
        <authorList>
            <person name="Walker C.B."/>
            <person name="de la Torre J.R."/>
            <person name="Klotz M.G."/>
            <person name="Urakawa H."/>
            <person name="Pinel N."/>
            <person name="Arp D.J."/>
            <person name="Brochier-Armanet C."/>
            <person name="Chain P.S."/>
            <person name="Chan P.P."/>
            <person name="Gollabgir A."/>
            <person name="Hemp J."/>
            <person name="Hugler M."/>
            <person name="Karr E.A."/>
            <person name="Konneke M."/>
            <person name="Shin M."/>
            <person name="Lawton T.J."/>
            <person name="Lowe T."/>
            <person name="Martens-Habbena W."/>
            <person name="Sayavedra-Soto L.A."/>
            <person name="Lang D."/>
            <person name="Sievert S.M."/>
            <person name="Rosenzweig A.C."/>
            <person name="Manning G."/>
            <person name="Stahl D.A."/>
        </authorList>
    </citation>
    <scope>NUCLEOTIDE SEQUENCE [LARGE SCALE GENOMIC DNA]</scope>
    <source>
        <strain evidence="3 4">SCM1</strain>
    </source>
</reference>
<feature type="compositionally biased region" description="Basic residues" evidence="1">
    <location>
        <begin position="325"/>
        <end position="336"/>
    </location>
</feature>
<evidence type="ECO:0000259" key="2">
    <source>
        <dbReference type="Pfam" id="PF23477"/>
    </source>
</evidence>
<dbReference type="STRING" id="436308.Nmar_1492"/>
<dbReference type="Proteomes" id="UP000000792">
    <property type="component" value="Chromosome"/>
</dbReference>
<feature type="domain" description="CxxC-x17-CxxC" evidence="2">
    <location>
        <begin position="122"/>
        <end position="155"/>
    </location>
</feature>
<evidence type="ECO:0000313" key="4">
    <source>
        <dbReference type="Proteomes" id="UP000000792"/>
    </source>
</evidence>
<name>A9A4T4_NITMS</name>
<keyword evidence="4" id="KW-1185">Reference proteome</keyword>
<evidence type="ECO:0000313" key="3">
    <source>
        <dbReference type="EMBL" id="ABX13388.1"/>
    </source>
</evidence>
<dbReference type="NCBIfam" id="TIGR04272">
    <property type="entry name" value="cxxc_cxxc_Mbark"/>
    <property type="match status" value="2"/>
</dbReference>
<dbReference type="Pfam" id="PF23477">
    <property type="entry name" value="zf_Tbcl_2"/>
    <property type="match status" value="2"/>
</dbReference>
<feature type="region of interest" description="Disordered" evidence="1">
    <location>
        <begin position="1"/>
        <end position="49"/>
    </location>
</feature>
<protein>
    <recommendedName>
        <fullName evidence="2">CxxC-x17-CxxC domain-containing protein</fullName>
    </recommendedName>
</protein>
<organism evidence="3 4">
    <name type="scientific">Nitrosopumilus maritimus (strain SCM1)</name>
    <dbReference type="NCBI Taxonomy" id="436308"/>
    <lineage>
        <taxon>Archaea</taxon>
        <taxon>Nitrososphaerota</taxon>
        <taxon>Nitrososphaeria</taxon>
        <taxon>Nitrosopumilales</taxon>
        <taxon>Nitrosopumilaceae</taxon>
        <taxon>Nitrosopumilus</taxon>
    </lineage>
</organism>
<dbReference type="RefSeq" id="WP_012215875.1">
    <property type="nucleotide sequence ID" value="NC_010085.1"/>
</dbReference>
<dbReference type="OrthoDB" id="908at2157"/>
<feature type="region of interest" description="Disordered" evidence="1">
    <location>
        <begin position="317"/>
        <end position="336"/>
    </location>
</feature>
<dbReference type="InParanoid" id="A9A4T4"/>
<gene>
    <name evidence="3" type="ordered locus">Nmar_1492</name>
</gene>